<dbReference type="AlphaFoldDB" id="V4HXW5"/>
<evidence type="ECO:0000313" key="3">
    <source>
        <dbReference type="Proteomes" id="UP000017820"/>
    </source>
</evidence>
<reference evidence="2 3" key="1">
    <citation type="submission" date="2013-07" db="EMBL/GenBank/DDBJ databases">
        <title>Draft genome sequence of Pseudoalteromonas luteoviolacea 2ta16.</title>
        <authorList>
            <person name="Allen E.E."/>
            <person name="Azam F."/>
            <person name="Podell S."/>
        </authorList>
    </citation>
    <scope>NUCLEOTIDE SEQUENCE [LARGE SCALE GENOMIC DNA]</scope>
    <source>
        <strain evidence="2 3">2ta16</strain>
    </source>
</reference>
<gene>
    <name evidence="2" type="ORF">PL2TA16_00648</name>
</gene>
<dbReference type="EMBL" id="AUSV01000013">
    <property type="protein sequence ID" value="ESP94648.1"/>
    <property type="molecule type" value="Genomic_DNA"/>
</dbReference>
<sequence length="117" mass="13461">MVLITGVLDFLLGLYFILVGITTLISIFFWIHKGGLPQAYLRAREAEVVEVSDTDIKVCNKLTGYSAIKSLTEIKRAKYRNYFGFEVVIIEFDNQERFALICYKNSKQLESLLNKKD</sequence>
<proteinExistence type="predicted"/>
<dbReference type="PATRIC" id="fig|1353533.3.peg.1086"/>
<dbReference type="Proteomes" id="UP000017820">
    <property type="component" value="Unassembled WGS sequence"/>
</dbReference>
<evidence type="ECO:0000256" key="1">
    <source>
        <dbReference type="SAM" id="Phobius"/>
    </source>
</evidence>
<feature type="transmembrane region" description="Helical" evidence="1">
    <location>
        <begin position="12"/>
        <end position="31"/>
    </location>
</feature>
<comment type="caution">
    <text evidence="2">The sequence shown here is derived from an EMBL/GenBank/DDBJ whole genome shotgun (WGS) entry which is preliminary data.</text>
</comment>
<name>V4HXW5_PSEL2</name>
<organism evidence="2 3">
    <name type="scientific">Pseudoalteromonas luteoviolacea (strain 2ta16)</name>
    <dbReference type="NCBI Taxonomy" id="1353533"/>
    <lineage>
        <taxon>Bacteria</taxon>
        <taxon>Pseudomonadati</taxon>
        <taxon>Pseudomonadota</taxon>
        <taxon>Gammaproteobacteria</taxon>
        <taxon>Alteromonadales</taxon>
        <taxon>Pseudoalteromonadaceae</taxon>
        <taxon>Pseudoalteromonas</taxon>
    </lineage>
</organism>
<evidence type="ECO:0000313" key="2">
    <source>
        <dbReference type="EMBL" id="ESP94648.1"/>
    </source>
</evidence>
<keyword evidence="1" id="KW-1133">Transmembrane helix</keyword>
<keyword evidence="1" id="KW-0812">Transmembrane</keyword>
<keyword evidence="1" id="KW-0472">Membrane</keyword>
<protein>
    <submittedName>
        <fullName evidence="2">Uncharacterized protein</fullName>
    </submittedName>
</protein>
<accession>V4HXW5</accession>